<dbReference type="SUPFAM" id="SSF46785">
    <property type="entry name" value="Winged helix' DNA-binding domain"/>
    <property type="match status" value="1"/>
</dbReference>
<dbReference type="SMART" id="SM00347">
    <property type="entry name" value="HTH_MARR"/>
    <property type="match status" value="1"/>
</dbReference>
<name>A0A853AV95_9PSEU</name>
<dbReference type="Gene3D" id="1.10.10.10">
    <property type="entry name" value="Winged helix-like DNA-binding domain superfamily/Winged helix DNA-binding domain"/>
    <property type="match status" value="1"/>
</dbReference>
<dbReference type="Proteomes" id="UP000587002">
    <property type="component" value="Unassembled WGS sequence"/>
</dbReference>
<dbReference type="InterPro" id="IPR000835">
    <property type="entry name" value="HTH_MarR-typ"/>
</dbReference>
<evidence type="ECO:0000313" key="3">
    <source>
        <dbReference type="Proteomes" id="UP000587002"/>
    </source>
</evidence>
<gene>
    <name evidence="2" type="ORF">HNR68_005194</name>
</gene>
<organism evidence="2 3">
    <name type="scientific">Saccharopolyspora hordei</name>
    <dbReference type="NCBI Taxonomy" id="1838"/>
    <lineage>
        <taxon>Bacteria</taxon>
        <taxon>Bacillati</taxon>
        <taxon>Actinomycetota</taxon>
        <taxon>Actinomycetes</taxon>
        <taxon>Pseudonocardiales</taxon>
        <taxon>Pseudonocardiaceae</taxon>
        <taxon>Saccharopolyspora</taxon>
    </lineage>
</organism>
<sequence>MGKADRAAAIMAAWRRERPDLDPASVAIVTRIWHLAKFFGDDRRKLLGQRGIDPSLMDLLETLRRSGEPYALTTRELAAQSAVTPAAISQRLARAEQRGWVTREPARGRAVLVRLTDEGKQVVDDTAGAIFDHEGDLLGALSEEDRSVLAELLRELCVDLVGDAPTVHVGDGSP</sequence>
<keyword evidence="3" id="KW-1185">Reference proteome</keyword>
<dbReference type="PROSITE" id="PS50995">
    <property type="entry name" value="HTH_MARR_2"/>
    <property type="match status" value="1"/>
</dbReference>
<dbReference type="RefSeq" id="WP_179724315.1">
    <property type="nucleotide sequence ID" value="NZ_BAABFH010000001.1"/>
</dbReference>
<dbReference type="InterPro" id="IPR036390">
    <property type="entry name" value="WH_DNA-bd_sf"/>
</dbReference>
<proteinExistence type="predicted"/>
<evidence type="ECO:0000259" key="1">
    <source>
        <dbReference type="PROSITE" id="PS50995"/>
    </source>
</evidence>
<dbReference type="GO" id="GO:0006950">
    <property type="term" value="P:response to stress"/>
    <property type="evidence" value="ECO:0007669"/>
    <property type="project" value="TreeGrafter"/>
</dbReference>
<dbReference type="AlphaFoldDB" id="A0A853AV95"/>
<dbReference type="GO" id="GO:0003700">
    <property type="term" value="F:DNA-binding transcription factor activity"/>
    <property type="evidence" value="ECO:0007669"/>
    <property type="project" value="InterPro"/>
</dbReference>
<dbReference type="PANTHER" id="PTHR33164:SF104">
    <property type="entry name" value="TRANSCRIPTIONAL REGULATORY PROTEIN"/>
    <property type="match status" value="1"/>
</dbReference>
<protein>
    <submittedName>
        <fullName evidence="2">DNA-binding MarR family transcriptional regulator</fullName>
    </submittedName>
</protein>
<reference evidence="2 3" key="1">
    <citation type="submission" date="2020-07" db="EMBL/GenBank/DDBJ databases">
        <title>Sequencing the genomes of 1000 actinobacteria strains.</title>
        <authorList>
            <person name="Klenk H.-P."/>
        </authorList>
    </citation>
    <scope>NUCLEOTIDE SEQUENCE [LARGE SCALE GENOMIC DNA]</scope>
    <source>
        <strain evidence="2 3">DSM 44065</strain>
    </source>
</reference>
<accession>A0A853AV95</accession>
<dbReference type="InterPro" id="IPR039422">
    <property type="entry name" value="MarR/SlyA-like"/>
</dbReference>
<evidence type="ECO:0000313" key="2">
    <source>
        <dbReference type="EMBL" id="NYI86564.1"/>
    </source>
</evidence>
<dbReference type="PANTHER" id="PTHR33164">
    <property type="entry name" value="TRANSCRIPTIONAL REGULATOR, MARR FAMILY"/>
    <property type="match status" value="1"/>
</dbReference>
<keyword evidence="2" id="KW-0238">DNA-binding</keyword>
<comment type="caution">
    <text evidence="2">The sequence shown here is derived from an EMBL/GenBank/DDBJ whole genome shotgun (WGS) entry which is preliminary data.</text>
</comment>
<dbReference type="GO" id="GO:0003677">
    <property type="term" value="F:DNA binding"/>
    <property type="evidence" value="ECO:0007669"/>
    <property type="project" value="UniProtKB-KW"/>
</dbReference>
<feature type="domain" description="HTH marR-type" evidence="1">
    <location>
        <begin position="25"/>
        <end position="158"/>
    </location>
</feature>
<dbReference type="Pfam" id="PF12802">
    <property type="entry name" value="MarR_2"/>
    <property type="match status" value="1"/>
</dbReference>
<dbReference type="InterPro" id="IPR036388">
    <property type="entry name" value="WH-like_DNA-bd_sf"/>
</dbReference>
<dbReference type="EMBL" id="JACCFJ010000001">
    <property type="protein sequence ID" value="NYI86564.1"/>
    <property type="molecule type" value="Genomic_DNA"/>
</dbReference>